<dbReference type="PANTHER" id="PTHR22946">
    <property type="entry name" value="DIENELACTONE HYDROLASE DOMAIN-CONTAINING PROTEIN-RELATED"/>
    <property type="match status" value="1"/>
</dbReference>
<evidence type="ECO:0000259" key="1">
    <source>
        <dbReference type="Pfam" id="PF00326"/>
    </source>
</evidence>
<dbReference type="KEGG" id="tti:THITH_03465"/>
<evidence type="ECO:0000313" key="2">
    <source>
        <dbReference type="EMBL" id="AHE99909.1"/>
    </source>
</evidence>
<dbReference type="AlphaFoldDB" id="W0DMT9"/>
<name>W0DMT9_9GAMM</name>
<dbReference type="GO" id="GO:0008236">
    <property type="term" value="F:serine-type peptidase activity"/>
    <property type="evidence" value="ECO:0007669"/>
    <property type="project" value="InterPro"/>
</dbReference>
<dbReference type="SUPFAM" id="SSF53474">
    <property type="entry name" value="alpha/beta-Hydrolases"/>
    <property type="match status" value="1"/>
</dbReference>
<reference evidence="2 3" key="1">
    <citation type="submission" date="2013-12" db="EMBL/GenBank/DDBJ databases">
        <authorList>
            <consortium name="DOE Joint Genome Institute"/>
            <person name="Muyzer G."/>
            <person name="Huntemann M."/>
            <person name="Han J."/>
            <person name="Chen A."/>
            <person name="Kyrpides N."/>
            <person name="Mavromatis K."/>
            <person name="Markowitz V."/>
            <person name="Palaniappan K."/>
            <person name="Ivanova N."/>
            <person name="Schaumberg A."/>
            <person name="Pati A."/>
            <person name="Liolios K."/>
            <person name="Nordberg H.P."/>
            <person name="Cantor M.N."/>
            <person name="Hua S.X."/>
            <person name="Woyke T."/>
        </authorList>
    </citation>
    <scope>NUCLEOTIDE SEQUENCE [LARGE SCALE GENOMIC DNA]</scope>
    <source>
        <strain evidence="2 3">ARh 1</strain>
    </source>
</reference>
<dbReference type="PANTHER" id="PTHR22946:SF12">
    <property type="entry name" value="CONIDIAL PIGMENT BIOSYNTHESIS PROTEIN AYG1 (AFU_ORTHOLOGUE AFUA_2G17550)"/>
    <property type="match status" value="1"/>
</dbReference>
<dbReference type="EMBL" id="CP007029">
    <property type="protein sequence ID" value="AHE99909.1"/>
    <property type="molecule type" value="Genomic_DNA"/>
</dbReference>
<dbReference type="Gene3D" id="1.20.1440.110">
    <property type="entry name" value="acylaminoacyl peptidase"/>
    <property type="match status" value="1"/>
</dbReference>
<accession>W0DMT9</accession>
<feature type="domain" description="Peptidase S9 prolyl oligopeptidase catalytic" evidence="1">
    <location>
        <begin position="184"/>
        <end position="273"/>
    </location>
</feature>
<dbReference type="InterPro" id="IPR050261">
    <property type="entry name" value="FrsA_esterase"/>
</dbReference>
<gene>
    <name evidence="2" type="ORF">THITH_03465</name>
</gene>
<dbReference type="InterPro" id="IPR029058">
    <property type="entry name" value="AB_hydrolase_fold"/>
</dbReference>
<dbReference type="Proteomes" id="UP000005289">
    <property type="component" value="Chromosome"/>
</dbReference>
<dbReference type="HOGENOM" id="CLU_034451_1_1_6"/>
<proteinExistence type="predicted"/>
<evidence type="ECO:0000313" key="3">
    <source>
        <dbReference type="Proteomes" id="UP000005289"/>
    </source>
</evidence>
<dbReference type="InterPro" id="IPR001375">
    <property type="entry name" value="Peptidase_S9_cat"/>
</dbReference>
<organism evidence="2 3">
    <name type="scientific">Thioalkalivibrio paradoxus ARh 1</name>
    <dbReference type="NCBI Taxonomy" id="713585"/>
    <lineage>
        <taxon>Bacteria</taxon>
        <taxon>Pseudomonadati</taxon>
        <taxon>Pseudomonadota</taxon>
        <taxon>Gammaproteobacteria</taxon>
        <taxon>Chromatiales</taxon>
        <taxon>Ectothiorhodospiraceae</taxon>
        <taxon>Thioalkalivibrio</taxon>
    </lineage>
</organism>
<protein>
    <recommendedName>
        <fullName evidence="1">Peptidase S9 prolyl oligopeptidase catalytic domain-containing protein</fullName>
    </recommendedName>
</protein>
<dbReference type="GO" id="GO:0006508">
    <property type="term" value="P:proteolysis"/>
    <property type="evidence" value="ECO:0007669"/>
    <property type="project" value="InterPro"/>
</dbReference>
<dbReference type="Gene3D" id="3.40.50.1820">
    <property type="entry name" value="alpha/beta hydrolase"/>
    <property type="match status" value="1"/>
</dbReference>
<dbReference type="Pfam" id="PF00326">
    <property type="entry name" value="Peptidase_S9"/>
    <property type="match status" value="1"/>
</dbReference>
<sequence length="415" mass="44342">MGMGNVERSATRVQGFPSGELDFQLMRVLGACSSGGGSPGEIMAARSRVADHDPARWPEAFAATADNLLEKADVAMARGHGVSARGHLLRAANYFRSAEYFSDPYGAEAQRLGLASRDAFVRAAAQLPFVVQPVDIPFEGAELPGYLVVPPGVSGANKAVICMTGFDGTAEELYFETAFDAVQRGFTVLIAEGPGQVGTMRRYPDLVFRPDYETPVGAIVDFALSCREIDPDRLALYGISFGGYFATRTAAYDGRIKALIANAPISDMHAYLSGLASAGFGMDASGGDIRLDEIDQVPADVLPTTTRLAFKAVCRRYGVASFSEWMAALKAYRVEDLSLIGCPSLALGGAGEGDETLRQIEAFAASVTGPVTTRIFETREGADMHCQMGNYPLSNAVVYDWLDETFGKSSAATRR</sequence>
<keyword evidence="3" id="KW-1185">Reference proteome</keyword>